<dbReference type="EMBL" id="JACGCI010000005">
    <property type="protein sequence ID" value="KAF6763589.1"/>
    <property type="molecule type" value="Genomic_DNA"/>
</dbReference>
<protein>
    <submittedName>
        <fullName evidence="1">Uncharacterized protein</fullName>
    </submittedName>
</protein>
<proteinExistence type="predicted"/>
<keyword evidence="2" id="KW-1185">Reference proteome</keyword>
<organism evidence="1 2">
    <name type="scientific">Ephemerocybe angulata</name>
    <dbReference type="NCBI Taxonomy" id="980116"/>
    <lineage>
        <taxon>Eukaryota</taxon>
        <taxon>Fungi</taxon>
        <taxon>Dikarya</taxon>
        <taxon>Basidiomycota</taxon>
        <taxon>Agaricomycotina</taxon>
        <taxon>Agaricomycetes</taxon>
        <taxon>Agaricomycetidae</taxon>
        <taxon>Agaricales</taxon>
        <taxon>Agaricineae</taxon>
        <taxon>Psathyrellaceae</taxon>
        <taxon>Ephemerocybe</taxon>
    </lineage>
</organism>
<comment type="caution">
    <text evidence="1">The sequence shown here is derived from an EMBL/GenBank/DDBJ whole genome shotgun (WGS) entry which is preliminary data.</text>
</comment>
<evidence type="ECO:0000313" key="1">
    <source>
        <dbReference type="EMBL" id="KAF6763589.1"/>
    </source>
</evidence>
<evidence type="ECO:0000313" key="2">
    <source>
        <dbReference type="Proteomes" id="UP000521943"/>
    </source>
</evidence>
<reference evidence="1 2" key="1">
    <citation type="submission" date="2020-07" db="EMBL/GenBank/DDBJ databases">
        <title>Comparative genomics of pyrophilous fungi reveals a link between fire events and developmental genes.</title>
        <authorList>
            <consortium name="DOE Joint Genome Institute"/>
            <person name="Steindorff A.S."/>
            <person name="Carver A."/>
            <person name="Calhoun S."/>
            <person name="Stillman K."/>
            <person name="Liu H."/>
            <person name="Lipzen A."/>
            <person name="Pangilinan J."/>
            <person name="Labutti K."/>
            <person name="Bruns T.D."/>
            <person name="Grigoriev I.V."/>
        </authorList>
    </citation>
    <scope>NUCLEOTIDE SEQUENCE [LARGE SCALE GENOMIC DNA]</scope>
    <source>
        <strain evidence="1 2">CBS 144469</strain>
    </source>
</reference>
<gene>
    <name evidence="1" type="ORF">DFP72DRAFT_1040396</name>
</gene>
<name>A0A8H6IFN1_9AGAR</name>
<dbReference type="Proteomes" id="UP000521943">
    <property type="component" value="Unassembled WGS sequence"/>
</dbReference>
<dbReference type="AlphaFoldDB" id="A0A8H6IFN1"/>
<sequence>MENSRYRTLKLIQSVGLVTAALATITTRYLILKSFDFELLYASTAVAELLATNFAFKPSSFTSFEEEGRATFLTGDRRDFCAAELLTYLPYKLSGLREWSGYGIVSSGKNTLLTWPTYPAEQAHRHRSRYRKTWFSFTSRSIRRKCALGMSSWASKAESYTSATCCPRENIVLRKSRVIARSNSEDPGCVFDRAYHPHLGAETEMKEARYEAGSRAAWQRAPYPVERRCGPAASQKDVPDPTLSGRISGRPGSWQIGLTLGDSNPARSILRLICQPDAKDLYHCPGLITRLPRLIAPFRLGFVIMCGFREVFFRLSSAKWQFPFVKEEPKGLLRANGFLSPVPRICGTAMTPDLAATPSGIMQEWARAESRFCSQWADVSARTTSREIQFPPFQSRGLPNWK</sequence>
<accession>A0A8H6IFN1</accession>